<reference evidence="2 4" key="1">
    <citation type="journal article" date="2012" name="Nature">
        <title>Algal genomes reveal evolutionary mosaicism and the fate of nucleomorphs.</title>
        <authorList>
            <consortium name="DOE Joint Genome Institute"/>
            <person name="Curtis B.A."/>
            <person name="Tanifuji G."/>
            <person name="Burki F."/>
            <person name="Gruber A."/>
            <person name="Irimia M."/>
            <person name="Maruyama S."/>
            <person name="Arias M.C."/>
            <person name="Ball S.G."/>
            <person name="Gile G.H."/>
            <person name="Hirakawa Y."/>
            <person name="Hopkins J.F."/>
            <person name="Kuo A."/>
            <person name="Rensing S.A."/>
            <person name="Schmutz J."/>
            <person name="Symeonidi A."/>
            <person name="Elias M."/>
            <person name="Eveleigh R.J."/>
            <person name="Herman E.K."/>
            <person name="Klute M.J."/>
            <person name="Nakayama T."/>
            <person name="Obornik M."/>
            <person name="Reyes-Prieto A."/>
            <person name="Armbrust E.V."/>
            <person name="Aves S.J."/>
            <person name="Beiko R.G."/>
            <person name="Coutinho P."/>
            <person name="Dacks J.B."/>
            <person name="Durnford D.G."/>
            <person name="Fast N.M."/>
            <person name="Green B.R."/>
            <person name="Grisdale C.J."/>
            <person name="Hempel F."/>
            <person name="Henrissat B."/>
            <person name="Hoppner M.P."/>
            <person name="Ishida K."/>
            <person name="Kim E."/>
            <person name="Koreny L."/>
            <person name="Kroth P.G."/>
            <person name="Liu Y."/>
            <person name="Malik S.B."/>
            <person name="Maier U.G."/>
            <person name="McRose D."/>
            <person name="Mock T."/>
            <person name="Neilson J.A."/>
            <person name="Onodera N.T."/>
            <person name="Poole A.M."/>
            <person name="Pritham E.J."/>
            <person name="Richards T.A."/>
            <person name="Rocap G."/>
            <person name="Roy S.W."/>
            <person name="Sarai C."/>
            <person name="Schaack S."/>
            <person name="Shirato S."/>
            <person name="Slamovits C.H."/>
            <person name="Spencer D.F."/>
            <person name="Suzuki S."/>
            <person name="Worden A.Z."/>
            <person name="Zauner S."/>
            <person name="Barry K."/>
            <person name="Bell C."/>
            <person name="Bharti A.K."/>
            <person name="Crow J.A."/>
            <person name="Grimwood J."/>
            <person name="Kramer R."/>
            <person name="Lindquist E."/>
            <person name="Lucas S."/>
            <person name="Salamov A."/>
            <person name="McFadden G.I."/>
            <person name="Lane C.E."/>
            <person name="Keeling P.J."/>
            <person name="Gray M.W."/>
            <person name="Grigoriev I.V."/>
            <person name="Archibald J.M."/>
        </authorList>
    </citation>
    <scope>NUCLEOTIDE SEQUENCE</scope>
    <source>
        <strain evidence="2 4">CCMP2712</strain>
    </source>
</reference>
<dbReference type="EnsemblProtists" id="EKX52937">
    <property type="protein sequence ID" value="EKX52937"/>
    <property type="gene ID" value="GUITHDRAFT_161118"/>
</dbReference>
<name>L1JX53_GUITC</name>
<dbReference type="EMBL" id="JH992971">
    <property type="protein sequence ID" value="EKX52937.1"/>
    <property type="molecule type" value="Genomic_DNA"/>
</dbReference>
<proteinExistence type="predicted"/>
<feature type="region of interest" description="Disordered" evidence="1">
    <location>
        <begin position="33"/>
        <end position="53"/>
    </location>
</feature>
<dbReference type="RefSeq" id="XP_005839917.1">
    <property type="nucleotide sequence ID" value="XM_005839860.1"/>
</dbReference>
<sequence>MQRVRRVAIAAGAGAAILMLLLVSSTYRGQTMLSSSSSTSSSTSTSTATSSSVHPWAFKPTKFGPLRRKEWQSSRYQVLTLWHIAERSTETCMNAEDMLYPNLEDNNCQDVDRAMKLLQTCMRNQRDGMQNLADSKNGMWDALPKLVYMTHALSEQDRSMIEKKLGSSVVFYTLARLEALHAKCHDMVISTRERNLDAQLLNNHGKLDSILRLENMIRYMRKAGAVLPEAYPMGAAGEWGENSVARYRIAPRARFVFSGRNDPLRRAARRGYIPQYAPGA</sequence>
<dbReference type="PaxDb" id="55529-EKX52937"/>
<dbReference type="GeneID" id="17309582"/>
<keyword evidence="4" id="KW-1185">Reference proteome</keyword>
<evidence type="ECO:0000313" key="2">
    <source>
        <dbReference type="EMBL" id="EKX52937.1"/>
    </source>
</evidence>
<dbReference type="HOGENOM" id="CLU_995525_0_0_1"/>
<dbReference type="Proteomes" id="UP000011087">
    <property type="component" value="Unassembled WGS sequence"/>
</dbReference>
<accession>L1JX53</accession>
<feature type="compositionally biased region" description="Low complexity" evidence="1">
    <location>
        <begin position="34"/>
        <end position="52"/>
    </location>
</feature>
<reference evidence="3" key="3">
    <citation type="submission" date="2015-06" db="UniProtKB">
        <authorList>
            <consortium name="EnsemblProtists"/>
        </authorList>
    </citation>
    <scope>IDENTIFICATION</scope>
</reference>
<organism evidence="2">
    <name type="scientific">Guillardia theta (strain CCMP2712)</name>
    <name type="common">Cryptophyte</name>
    <dbReference type="NCBI Taxonomy" id="905079"/>
    <lineage>
        <taxon>Eukaryota</taxon>
        <taxon>Cryptophyceae</taxon>
        <taxon>Pyrenomonadales</taxon>
        <taxon>Geminigeraceae</taxon>
        <taxon>Guillardia</taxon>
    </lineage>
</organism>
<protein>
    <submittedName>
        <fullName evidence="2 3">Uncharacterized protein</fullName>
    </submittedName>
</protein>
<dbReference type="AlphaFoldDB" id="L1JX53"/>
<dbReference type="OrthoDB" id="10485973at2759"/>
<gene>
    <name evidence="2" type="ORF">GUITHDRAFT_161118</name>
</gene>
<dbReference type="KEGG" id="gtt:GUITHDRAFT_161118"/>
<reference evidence="4" key="2">
    <citation type="submission" date="2012-11" db="EMBL/GenBank/DDBJ databases">
        <authorList>
            <person name="Kuo A."/>
            <person name="Curtis B.A."/>
            <person name="Tanifuji G."/>
            <person name="Burki F."/>
            <person name="Gruber A."/>
            <person name="Irimia M."/>
            <person name="Maruyama S."/>
            <person name="Arias M.C."/>
            <person name="Ball S.G."/>
            <person name="Gile G.H."/>
            <person name="Hirakawa Y."/>
            <person name="Hopkins J.F."/>
            <person name="Rensing S.A."/>
            <person name="Schmutz J."/>
            <person name="Symeonidi A."/>
            <person name="Elias M."/>
            <person name="Eveleigh R.J."/>
            <person name="Herman E.K."/>
            <person name="Klute M.J."/>
            <person name="Nakayama T."/>
            <person name="Obornik M."/>
            <person name="Reyes-Prieto A."/>
            <person name="Armbrust E.V."/>
            <person name="Aves S.J."/>
            <person name="Beiko R.G."/>
            <person name="Coutinho P."/>
            <person name="Dacks J.B."/>
            <person name="Durnford D.G."/>
            <person name="Fast N.M."/>
            <person name="Green B.R."/>
            <person name="Grisdale C."/>
            <person name="Hempe F."/>
            <person name="Henrissat B."/>
            <person name="Hoppner M.P."/>
            <person name="Ishida K.-I."/>
            <person name="Kim E."/>
            <person name="Koreny L."/>
            <person name="Kroth P.G."/>
            <person name="Liu Y."/>
            <person name="Malik S.-B."/>
            <person name="Maier U.G."/>
            <person name="McRose D."/>
            <person name="Mock T."/>
            <person name="Neilson J.A."/>
            <person name="Onodera N.T."/>
            <person name="Poole A.M."/>
            <person name="Pritham E.J."/>
            <person name="Richards T.A."/>
            <person name="Rocap G."/>
            <person name="Roy S.W."/>
            <person name="Sarai C."/>
            <person name="Schaack S."/>
            <person name="Shirato S."/>
            <person name="Slamovits C.H."/>
            <person name="Spencer D.F."/>
            <person name="Suzuki S."/>
            <person name="Worden A.Z."/>
            <person name="Zauner S."/>
            <person name="Barry K."/>
            <person name="Bell C."/>
            <person name="Bharti A.K."/>
            <person name="Crow J.A."/>
            <person name="Grimwood J."/>
            <person name="Kramer R."/>
            <person name="Lindquist E."/>
            <person name="Lucas S."/>
            <person name="Salamov A."/>
            <person name="McFadden G.I."/>
            <person name="Lane C.E."/>
            <person name="Keeling P.J."/>
            <person name="Gray M.W."/>
            <person name="Grigoriev I.V."/>
            <person name="Archibald J.M."/>
        </authorList>
    </citation>
    <scope>NUCLEOTIDE SEQUENCE</scope>
    <source>
        <strain evidence="4">CCMP2712</strain>
    </source>
</reference>
<evidence type="ECO:0000313" key="3">
    <source>
        <dbReference type="EnsemblProtists" id="EKX52937"/>
    </source>
</evidence>
<evidence type="ECO:0000313" key="4">
    <source>
        <dbReference type="Proteomes" id="UP000011087"/>
    </source>
</evidence>
<evidence type="ECO:0000256" key="1">
    <source>
        <dbReference type="SAM" id="MobiDB-lite"/>
    </source>
</evidence>